<evidence type="ECO:0000259" key="2">
    <source>
        <dbReference type="Pfam" id="PF21571"/>
    </source>
</evidence>
<dbReference type="Pfam" id="PF21570">
    <property type="entry name" value="ArgZ-like_C_2nd"/>
    <property type="match status" value="1"/>
</dbReference>
<dbReference type="Proteomes" id="UP000593915">
    <property type="component" value="Chromosome"/>
</dbReference>
<dbReference type="Gene3D" id="3.40.50.10690">
    <property type="entry name" value="putative lor/sdh protein like domains"/>
    <property type="match status" value="1"/>
</dbReference>
<evidence type="ECO:0000259" key="1">
    <source>
        <dbReference type="Pfam" id="PF21570"/>
    </source>
</evidence>
<organism evidence="3 4">
    <name type="scientific">Treponema pedis</name>
    <dbReference type="NCBI Taxonomy" id="409322"/>
    <lineage>
        <taxon>Bacteria</taxon>
        <taxon>Pseudomonadati</taxon>
        <taxon>Spirochaetota</taxon>
        <taxon>Spirochaetia</taxon>
        <taxon>Spirochaetales</taxon>
        <taxon>Treponemataceae</taxon>
        <taxon>Treponema</taxon>
    </lineage>
</organism>
<name>A0A7S6WNU0_9SPIR</name>
<dbReference type="EMBL" id="CP061839">
    <property type="protein sequence ID" value="QOW60580.1"/>
    <property type="molecule type" value="Genomic_DNA"/>
</dbReference>
<dbReference type="InterPro" id="IPR048963">
    <property type="entry name" value="ArgZ/ArgE-like_C_2nd"/>
</dbReference>
<feature type="domain" description="Arginine dihydrolase ArgZ/ArgE-like C-terminal second subdomain" evidence="1">
    <location>
        <begin position="144"/>
        <end position="359"/>
    </location>
</feature>
<dbReference type="Pfam" id="PF21571">
    <property type="entry name" value="ArgZ-like_C_1st"/>
    <property type="match status" value="1"/>
</dbReference>
<gene>
    <name evidence="3" type="ORF">IFE08_12365</name>
</gene>
<accession>A0A7S6WNU0</accession>
<dbReference type="InterPro" id="IPR048964">
    <property type="entry name" value="ArgZ/ArgE-like_C_1st"/>
</dbReference>
<dbReference type="RefSeq" id="WP_194076080.1">
    <property type="nucleotide sequence ID" value="NZ_CP061839.1"/>
</dbReference>
<sequence length="365" mass="40794">MYKLEIPVYRNPDFTQKFLTDAPNAKLVEVERDGISPANYHALSVFPEYFKINGKWVLATESRMDTVCVANDTPGKESVNIVEFRNLKKGDKVVVGRTEDASEGIYVYTGGFEAEESSADTFAFRSGRSRETAFSIDYDKLYQVLEHEKKNNGYVTWILGSAVTLDGGSRKALEKLVREGYVDAILCGNALAAFDLEQATFGTTWGQKVFTKEQNTNRTYYETINMVREAGSIEAYVKSRKPKDGFVKACVDCNVPMVLAGTIRDRFALPGTYDNVYEAQNAMRKHARKTSTIIMVSAVLFTIATGNMTPSYNEFNGTVRPVYMYTIDIQEFTVNKLSDRGTLTATSIVTNAQDFMKNLGRALTS</sequence>
<dbReference type="AlphaFoldDB" id="A0A7S6WNU0"/>
<reference evidence="3 4" key="1">
    <citation type="submission" date="2020-09" db="EMBL/GenBank/DDBJ databases">
        <title>Characterization of Treponema spp. from bovine digital dermatitis in Korea.</title>
        <authorList>
            <person name="Espiritu H.M."/>
            <person name="Cho Y.I."/>
            <person name="Mamuad L."/>
        </authorList>
    </citation>
    <scope>NUCLEOTIDE SEQUENCE [LARGE SCALE GENOMIC DNA]</scope>
    <source>
        <strain evidence="3 4">KS1</strain>
    </source>
</reference>
<evidence type="ECO:0008006" key="5">
    <source>
        <dbReference type="Google" id="ProtNLM"/>
    </source>
</evidence>
<protein>
    <recommendedName>
        <fullName evidence="5">LOR/SDH bifunctional protein</fullName>
    </recommendedName>
</protein>
<feature type="domain" description="Arginine dihydrolase ArgZ/ArgE-like C-terminal first subdomain" evidence="2">
    <location>
        <begin position="50"/>
        <end position="127"/>
    </location>
</feature>
<proteinExistence type="predicted"/>
<evidence type="ECO:0000313" key="4">
    <source>
        <dbReference type="Proteomes" id="UP000593915"/>
    </source>
</evidence>
<evidence type="ECO:0000313" key="3">
    <source>
        <dbReference type="EMBL" id="QOW60580.1"/>
    </source>
</evidence>
<dbReference type="Gene3D" id="2.40.420.10">
    <property type="entry name" value="conserved putative lor/sdh protein from methanococcus maripaludis s2 domain"/>
    <property type="match status" value="1"/>
</dbReference>